<protein>
    <submittedName>
        <fullName evidence="5">GntR family transcriptional regulator</fullName>
    </submittedName>
</protein>
<dbReference type="GO" id="GO:0000976">
    <property type="term" value="F:transcription cis-regulatory region binding"/>
    <property type="evidence" value="ECO:0007669"/>
    <property type="project" value="TreeGrafter"/>
</dbReference>
<dbReference type="Gene3D" id="1.10.10.10">
    <property type="entry name" value="Winged helix-like DNA-binding domain superfamily/Winged helix DNA-binding domain"/>
    <property type="match status" value="1"/>
</dbReference>
<keyword evidence="6" id="KW-1185">Reference proteome</keyword>
<dbReference type="InterPro" id="IPR036390">
    <property type="entry name" value="WH_DNA-bd_sf"/>
</dbReference>
<dbReference type="Pfam" id="PF13377">
    <property type="entry name" value="Peripla_BP_3"/>
    <property type="match status" value="1"/>
</dbReference>
<keyword evidence="1" id="KW-0805">Transcription regulation</keyword>
<dbReference type="AlphaFoldDB" id="A0A7Y0KBY2"/>
<evidence type="ECO:0000259" key="4">
    <source>
        <dbReference type="PROSITE" id="PS50949"/>
    </source>
</evidence>
<name>A0A7Y0KBY2_9BACI</name>
<dbReference type="PANTHER" id="PTHR30146">
    <property type="entry name" value="LACI-RELATED TRANSCRIPTIONAL REPRESSOR"/>
    <property type="match status" value="1"/>
</dbReference>
<proteinExistence type="predicted"/>
<evidence type="ECO:0000313" key="6">
    <source>
        <dbReference type="Proteomes" id="UP000588491"/>
    </source>
</evidence>
<dbReference type="CDD" id="cd01541">
    <property type="entry name" value="PBP1_AraR"/>
    <property type="match status" value="1"/>
</dbReference>
<feature type="domain" description="HTH gntR-type" evidence="4">
    <location>
        <begin position="4"/>
        <end position="72"/>
    </location>
</feature>
<dbReference type="SMART" id="SM00345">
    <property type="entry name" value="HTH_GNTR"/>
    <property type="match status" value="1"/>
</dbReference>
<dbReference type="EMBL" id="JABBPK010000001">
    <property type="protein sequence ID" value="NMO79632.1"/>
    <property type="molecule type" value="Genomic_DNA"/>
</dbReference>
<accession>A0A7Y0KBY2</accession>
<sequence length="375" mass="42519">MGRHSKKLIVVDAVKDWVMDGRVKPGERFYSEYELAKLFDVSRHTVRLAMRELVHEGWLYREQGVGTFCGEPFASKKGDSKTNGKNIGVMMTYLSDYIFPSIIRGMETYLTDRGYSLTLVCTENDHAKERLCLRNLLDLNMDGFILEPTKSSQFNPNMDCYLELEERNIPYLMINQFYSQLSPFHLKIDDVKGGYMATDHLIQLGHEQILGIFKSDDLQGVHRMQGFLQAMRSGKRPISPEHVVTFTTEQLNDDFTEKLLNTLTNKNTMPTAIVCYNDFIAMSVHKVLEKLQLSVPEDVSLIGFDDVKPAGSTKIPLTTIAHPKSRMGVDAAKWIIAAVEGKELNLSNEPPIIYEPELVIRSSTDVVKKNRSAVS</sequence>
<dbReference type="SUPFAM" id="SSF46785">
    <property type="entry name" value="Winged helix' DNA-binding domain"/>
    <property type="match status" value="1"/>
</dbReference>
<dbReference type="Gene3D" id="3.40.50.2300">
    <property type="match status" value="2"/>
</dbReference>
<dbReference type="PANTHER" id="PTHR30146:SF150">
    <property type="entry name" value="ARABINOSE METABOLISM TRANSCRIPTIONAL REPRESSOR"/>
    <property type="match status" value="1"/>
</dbReference>
<dbReference type="InterPro" id="IPR000524">
    <property type="entry name" value="Tscrpt_reg_HTH_GntR"/>
</dbReference>
<dbReference type="SUPFAM" id="SSF53822">
    <property type="entry name" value="Periplasmic binding protein-like I"/>
    <property type="match status" value="1"/>
</dbReference>
<dbReference type="InterPro" id="IPR046335">
    <property type="entry name" value="LacI/GalR-like_sensor"/>
</dbReference>
<evidence type="ECO:0000256" key="3">
    <source>
        <dbReference type="ARBA" id="ARBA00023163"/>
    </source>
</evidence>
<dbReference type="CDD" id="cd07377">
    <property type="entry name" value="WHTH_GntR"/>
    <property type="match status" value="1"/>
</dbReference>
<dbReference type="InterPro" id="IPR036388">
    <property type="entry name" value="WH-like_DNA-bd_sf"/>
</dbReference>
<evidence type="ECO:0000313" key="5">
    <source>
        <dbReference type="EMBL" id="NMO79632.1"/>
    </source>
</evidence>
<evidence type="ECO:0000256" key="2">
    <source>
        <dbReference type="ARBA" id="ARBA00023125"/>
    </source>
</evidence>
<evidence type="ECO:0000256" key="1">
    <source>
        <dbReference type="ARBA" id="ARBA00023015"/>
    </source>
</evidence>
<reference evidence="5 6" key="1">
    <citation type="submission" date="2020-04" db="EMBL/GenBank/DDBJ databases">
        <title>Bacillus sp. UniB3 isolated from commercial digestive syrup.</title>
        <authorList>
            <person name="Thorat V."/>
            <person name="Kirdat K."/>
            <person name="Tiwarekar B."/>
            <person name="Yadav A."/>
        </authorList>
    </citation>
    <scope>NUCLEOTIDE SEQUENCE [LARGE SCALE GENOMIC DNA]</scope>
    <source>
        <strain evidence="5 6">UniB3</strain>
    </source>
</reference>
<dbReference type="PROSITE" id="PS50949">
    <property type="entry name" value="HTH_GNTR"/>
    <property type="match status" value="1"/>
</dbReference>
<keyword evidence="3" id="KW-0804">Transcription</keyword>
<comment type="caution">
    <text evidence="5">The sequence shown here is derived from an EMBL/GenBank/DDBJ whole genome shotgun (WGS) entry which is preliminary data.</text>
</comment>
<dbReference type="Pfam" id="PF00392">
    <property type="entry name" value="GntR"/>
    <property type="match status" value="1"/>
</dbReference>
<dbReference type="Proteomes" id="UP000588491">
    <property type="component" value="Unassembled WGS sequence"/>
</dbReference>
<dbReference type="GO" id="GO:0003700">
    <property type="term" value="F:DNA-binding transcription factor activity"/>
    <property type="evidence" value="ECO:0007669"/>
    <property type="project" value="InterPro"/>
</dbReference>
<keyword evidence="2" id="KW-0238">DNA-binding</keyword>
<gene>
    <name evidence="5" type="ORF">HHU08_22140</name>
</gene>
<dbReference type="InterPro" id="IPR028082">
    <property type="entry name" value="Peripla_BP_I"/>
</dbReference>
<dbReference type="InterPro" id="IPR033532">
    <property type="entry name" value="AraR_ligand_bind_dom"/>
</dbReference>
<organism evidence="5 6">
    <name type="scientific">Niallia alba</name>
    <dbReference type="NCBI Taxonomy" id="2729105"/>
    <lineage>
        <taxon>Bacteria</taxon>
        <taxon>Bacillati</taxon>
        <taxon>Bacillota</taxon>
        <taxon>Bacilli</taxon>
        <taxon>Bacillales</taxon>
        <taxon>Bacillaceae</taxon>
        <taxon>Niallia</taxon>
    </lineage>
</organism>
<dbReference type="RefSeq" id="WP_169189359.1">
    <property type="nucleotide sequence ID" value="NZ_JABBPK010000001.1"/>
</dbReference>